<dbReference type="GO" id="GO:0005524">
    <property type="term" value="F:ATP binding"/>
    <property type="evidence" value="ECO:0007669"/>
    <property type="project" value="InterPro"/>
</dbReference>
<evidence type="ECO:0000259" key="9">
    <source>
        <dbReference type="Pfam" id="PF02874"/>
    </source>
</evidence>
<proteinExistence type="inferred from homology"/>
<sequence>MAENSKPLVKRKRAKATEEEDLSQKLAGKLHHLAKDVKKAAKKAKTFETQKLVKKLKGLRVKPGQSNDIADLEAQLEILKRTDHEPFANLAIKTKLRKDKALSENPHVNAAISSELAKDLVPPAAPGSHLAKVQARLLSSKVLASEVVNAVNALKLTLSPESKSKQREEGIVDEDDEESLQPPSKKSKLTIAATDAASHEEDSEGDEDEPRGESLSDEEDVDDDGWESGSVRDGEVVSAARGEATDDELEEVNGGESSDRSDEIEGETIVPPSKKVIPLSKPSTSKTAGKGVVESTFLPSLAVGFTRGDSDVSDWSDGEAAAADTVVKKNRRGQRARQAIWEKKYGRNANHVKKQEEVTSKDKRRNDQPHRGRDQHHQGGPLPRGPPRTEWKPRSLTDVPVQDKMADARLSDKELAAINAAAVTREYRVKPHLDYRTVSAINGPLVVLDNVKFPSYNEIVQLTLPDGTKRGGQVLEVQGKKAIVQVFEGTSGVDVKATHVEFTGSSMKLPVSEDMLGRIFNGSGQPIDQGSPINPYSRIYPEEMIQTGISTIDVMNSIARGQKIPIFSAAGLPHNEIAAQIVRQAGLVKRPTKDVHDGHEDNFSVVFAAMGVNMETARFFKQDFEENGSLDRVTLFLNLANDPTIERIITPRLALTTAEYYAYQLEKHVLVILTDMSSYADALREVSAAREEVPGRRGYPGYMYTDLSTIYERAGRVQGRNGSITQIPILTMPNDDITHPIPDLTGYITEGQIFVDRQLHNRQIYPPINVLPSLSRLMKSAIGDKLTRKDHGDVSNQLYAKYAIGRDAAAMKAVVGEEALSPEDKLALEFLDKFERQFVGQGAYEARSVFDSLDLAWNLLRIFPKEQLNRINPKIIAEFYARKPTKKPTEDVKAEDQPGEKLIDDA</sequence>
<feature type="domain" description="ATPase F1/V1/A1 complex alpha/beta subunit nucleotide-binding" evidence="8">
    <location>
        <begin position="548"/>
        <end position="775"/>
    </location>
</feature>
<evidence type="ECO:0000256" key="6">
    <source>
        <dbReference type="ARBA" id="ARBA00030314"/>
    </source>
</evidence>
<dbReference type="InterPro" id="IPR005723">
    <property type="entry name" value="ATPase_V1-cplx_bsu"/>
</dbReference>
<dbReference type="Proteomes" id="UP000309038">
    <property type="component" value="Unassembled WGS sequence"/>
</dbReference>
<dbReference type="InterPro" id="IPR004100">
    <property type="entry name" value="ATPase_F1/V1/A1_a/bsu_N"/>
</dbReference>
<dbReference type="FunFam" id="3.40.50.12240:FF:000001">
    <property type="entry name" value="V-type proton ATPase subunit B, brain"/>
    <property type="match status" value="1"/>
</dbReference>
<evidence type="ECO:0000256" key="2">
    <source>
        <dbReference type="ARBA" id="ARBA00013419"/>
    </source>
</evidence>
<keyword evidence="5" id="KW-0406">Ion transport</keyword>
<feature type="region of interest" description="Disordered" evidence="7">
    <location>
        <begin position="885"/>
        <end position="906"/>
    </location>
</feature>
<dbReference type="Pfam" id="PF02874">
    <property type="entry name" value="ATP-synt_ab_N"/>
    <property type="match status" value="1"/>
</dbReference>
<reference evidence="12 13" key="1">
    <citation type="submission" date="2019-02" db="EMBL/GenBank/DDBJ databases">
        <title>Genome sequencing of the rare red list fungi Phlebia centrifuga.</title>
        <authorList>
            <person name="Buettner E."/>
            <person name="Kellner H."/>
        </authorList>
    </citation>
    <scope>NUCLEOTIDE SEQUENCE [LARGE SCALE GENOMIC DNA]</scope>
    <source>
        <strain evidence="12 13">DSM 108282</strain>
    </source>
</reference>
<evidence type="ECO:0000256" key="1">
    <source>
        <dbReference type="ARBA" id="ARBA00008936"/>
    </source>
</evidence>
<evidence type="ECO:0000313" key="13">
    <source>
        <dbReference type="Proteomes" id="UP000309038"/>
    </source>
</evidence>
<dbReference type="InterPro" id="IPR015158">
    <property type="entry name" value="Bud22_dom"/>
</dbReference>
<feature type="compositionally biased region" description="Basic and acidic residues" evidence="7">
    <location>
        <begin position="353"/>
        <end position="377"/>
    </location>
</feature>
<protein>
    <recommendedName>
        <fullName evidence="2">V-type proton ATPase subunit B</fullName>
    </recommendedName>
    <alternativeName>
        <fullName evidence="6">Vacuolar proton pump subunit B</fullName>
    </alternativeName>
</protein>
<feature type="region of interest" description="Disordered" evidence="7">
    <location>
        <begin position="155"/>
        <end position="290"/>
    </location>
</feature>
<dbReference type="GO" id="GO:0046034">
    <property type="term" value="P:ATP metabolic process"/>
    <property type="evidence" value="ECO:0007669"/>
    <property type="project" value="InterPro"/>
</dbReference>
<dbReference type="AlphaFoldDB" id="A0A4S4KWY3"/>
<evidence type="ECO:0000259" key="8">
    <source>
        <dbReference type="Pfam" id="PF00006"/>
    </source>
</evidence>
<feature type="domain" description="ATP synthase A/B type C-terminal" evidence="11">
    <location>
        <begin position="781"/>
        <end position="880"/>
    </location>
</feature>
<dbReference type="PANTHER" id="PTHR43389">
    <property type="entry name" value="V-TYPE PROTON ATPASE SUBUNIT B"/>
    <property type="match status" value="1"/>
</dbReference>
<feature type="compositionally biased region" description="Basic and acidic residues" evidence="7">
    <location>
        <begin position="887"/>
        <end position="906"/>
    </location>
</feature>
<comment type="similarity">
    <text evidence="1">Belongs to the ATPase alpha/beta chains family.</text>
</comment>
<dbReference type="GO" id="GO:0007035">
    <property type="term" value="P:vacuolar acidification"/>
    <property type="evidence" value="ECO:0007669"/>
    <property type="project" value="TreeGrafter"/>
</dbReference>
<dbReference type="CDD" id="cd18118">
    <property type="entry name" value="ATP-synt_V_A-type_beta_N"/>
    <property type="match status" value="1"/>
</dbReference>
<evidence type="ECO:0000313" key="12">
    <source>
        <dbReference type="EMBL" id="THH01560.1"/>
    </source>
</evidence>
<dbReference type="CDD" id="cd18112">
    <property type="entry name" value="ATP-synt_V_A-type_beta_C"/>
    <property type="match status" value="1"/>
</dbReference>
<dbReference type="InterPro" id="IPR055190">
    <property type="entry name" value="ATP-synt_VA_C"/>
</dbReference>
<dbReference type="Pfam" id="PF22919">
    <property type="entry name" value="ATP-synt_VA_C"/>
    <property type="match status" value="1"/>
</dbReference>
<dbReference type="NCBIfam" id="NF003235">
    <property type="entry name" value="PRK04196.1"/>
    <property type="match status" value="1"/>
</dbReference>
<gene>
    <name evidence="12" type="ORF">EW026_g1170</name>
</gene>
<dbReference type="Pfam" id="PF09073">
    <property type="entry name" value="BUD22"/>
    <property type="match status" value="1"/>
</dbReference>
<name>A0A4S4KWY3_9APHY</name>
<comment type="caution">
    <text evidence="12">The sequence shown here is derived from an EMBL/GenBank/DDBJ whole genome shotgun (WGS) entry which is preliminary data.</text>
</comment>
<evidence type="ECO:0000256" key="5">
    <source>
        <dbReference type="ARBA" id="ARBA00023065"/>
    </source>
</evidence>
<accession>A0A4S4KWY3</accession>
<evidence type="ECO:0000256" key="7">
    <source>
        <dbReference type="SAM" id="MobiDB-lite"/>
    </source>
</evidence>
<evidence type="ECO:0000259" key="10">
    <source>
        <dbReference type="Pfam" id="PF09073"/>
    </source>
</evidence>
<keyword evidence="3" id="KW-0813">Transport</keyword>
<dbReference type="InterPro" id="IPR022879">
    <property type="entry name" value="V-ATPase_su_B/beta"/>
</dbReference>
<feature type="region of interest" description="Disordered" evidence="7">
    <location>
        <begin position="1"/>
        <end position="23"/>
    </location>
</feature>
<dbReference type="CDD" id="cd01135">
    <property type="entry name" value="V_A-ATPase_B"/>
    <property type="match status" value="1"/>
</dbReference>
<evidence type="ECO:0000256" key="4">
    <source>
        <dbReference type="ARBA" id="ARBA00022781"/>
    </source>
</evidence>
<dbReference type="EMBL" id="SGPJ01000021">
    <property type="protein sequence ID" value="THH01560.1"/>
    <property type="molecule type" value="Genomic_DNA"/>
</dbReference>
<feature type="domain" description="ATPase F1/V1/A1 complex alpha/beta subunit N-terminal" evidence="9">
    <location>
        <begin position="438"/>
        <end position="504"/>
    </location>
</feature>
<dbReference type="InterPro" id="IPR000194">
    <property type="entry name" value="ATPase_F1/V1/A1_a/bsu_nucl-bd"/>
</dbReference>
<dbReference type="InterPro" id="IPR020003">
    <property type="entry name" value="ATPase_a/bsu_AS"/>
</dbReference>
<dbReference type="SUPFAM" id="SSF52540">
    <property type="entry name" value="P-loop containing nucleoside triphosphate hydrolases"/>
    <property type="match status" value="1"/>
</dbReference>
<feature type="domain" description="Bud22" evidence="10">
    <location>
        <begin position="30"/>
        <end position="374"/>
    </location>
</feature>
<dbReference type="Pfam" id="PF00006">
    <property type="entry name" value="ATP-synt_ab"/>
    <property type="match status" value="1"/>
</dbReference>
<evidence type="ECO:0000259" key="11">
    <source>
        <dbReference type="Pfam" id="PF22919"/>
    </source>
</evidence>
<feature type="region of interest" description="Disordered" evidence="7">
    <location>
        <begin position="322"/>
        <end position="400"/>
    </location>
</feature>
<feature type="compositionally biased region" description="Acidic residues" evidence="7">
    <location>
        <begin position="201"/>
        <end position="226"/>
    </location>
</feature>
<dbReference type="PROSITE" id="PS00152">
    <property type="entry name" value="ATPASE_ALPHA_BETA"/>
    <property type="match status" value="1"/>
</dbReference>
<evidence type="ECO:0000256" key="3">
    <source>
        <dbReference type="ARBA" id="ARBA00022448"/>
    </source>
</evidence>
<dbReference type="InterPro" id="IPR027417">
    <property type="entry name" value="P-loop_NTPase"/>
</dbReference>
<dbReference type="Gene3D" id="3.40.50.12240">
    <property type="match status" value="1"/>
</dbReference>
<dbReference type="PANTHER" id="PTHR43389:SF4">
    <property type="entry name" value="V-TYPE PROTON ATPASE SUBUNIT B"/>
    <property type="match status" value="1"/>
</dbReference>
<keyword evidence="4" id="KW-0375">Hydrogen ion transport</keyword>
<organism evidence="12 13">
    <name type="scientific">Hermanssonia centrifuga</name>
    <dbReference type="NCBI Taxonomy" id="98765"/>
    <lineage>
        <taxon>Eukaryota</taxon>
        <taxon>Fungi</taxon>
        <taxon>Dikarya</taxon>
        <taxon>Basidiomycota</taxon>
        <taxon>Agaricomycotina</taxon>
        <taxon>Agaricomycetes</taxon>
        <taxon>Polyporales</taxon>
        <taxon>Meruliaceae</taxon>
        <taxon>Hermanssonia</taxon>
    </lineage>
</organism>
<dbReference type="NCBIfam" id="TIGR01040">
    <property type="entry name" value="V-ATPase_V1_B"/>
    <property type="match status" value="1"/>
</dbReference>
<dbReference type="GO" id="GO:0033180">
    <property type="term" value="C:proton-transporting V-type ATPase, V1 domain"/>
    <property type="evidence" value="ECO:0007669"/>
    <property type="project" value="InterPro"/>
</dbReference>
<dbReference type="GO" id="GO:0046961">
    <property type="term" value="F:proton-transporting ATPase activity, rotational mechanism"/>
    <property type="evidence" value="ECO:0007669"/>
    <property type="project" value="InterPro"/>
</dbReference>
<keyword evidence="13" id="KW-1185">Reference proteome</keyword>
<dbReference type="HAMAP" id="MF_00310">
    <property type="entry name" value="ATP_synth_B_arch"/>
    <property type="match status" value="1"/>
</dbReference>